<gene>
    <name evidence="2" type="primary">CSON005019</name>
</gene>
<evidence type="ECO:0000256" key="1">
    <source>
        <dbReference type="SAM" id="SignalP"/>
    </source>
</evidence>
<dbReference type="EMBL" id="UFQT01000202">
    <property type="protein sequence ID" value="SSX21666.1"/>
    <property type="molecule type" value="Genomic_DNA"/>
</dbReference>
<accession>A0A336K8H9</accession>
<proteinExistence type="predicted"/>
<sequence>MKFLSLVTLLIGLASTSNALYEPALQRVIDYFQGSFSEYSVNFEAFMPPLDLYQNVFVSLEEILRPLIEVRRPATLKAFDHIVLNQKSYQPVYDEIKALNDQYKLWIRGNWTNFGATFVQLFEEIDRNLPAVDEILANRSECGETDRAVIRSEISGYDYIALYEVVAGINNGAFNNFYTITDNSLMNWVYEVALVMSDADPLIAIEKLEARIYADTQNLGAQITTLGETIINTINTELSESIAKGYGLIAKVIENAQVAQCNGE</sequence>
<dbReference type="AlphaFoldDB" id="A0A336K8H9"/>
<organism evidence="2">
    <name type="scientific">Culicoides sonorensis</name>
    <name type="common">Biting midge</name>
    <dbReference type="NCBI Taxonomy" id="179676"/>
    <lineage>
        <taxon>Eukaryota</taxon>
        <taxon>Metazoa</taxon>
        <taxon>Ecdysozoa</taxon>
        <taxon>Arthropoda</taxon>
        <taxon>Hexapoda</taxon>
        <taxon>Insecta</taxon>
        <taxon>Pterygota</taxon>
        <taxon>Neoptera</taxon>
        <taxon>Endopterygota</taxon>
        <taxon>Diptera</taxon>
        <taxon>Nematocera</taxon>
        <taxon>Chironomoidea</taxon>
        <taxon>Ceratopogonidae</taxon>
        <taxon>Ceratopogoninae</taxon>
        <taxon>Culicoides</taxon>
        <taxon>Monoculicoides</taxon>
    </lineage>
</organism>
<evidence type="ECO:0000313" key="3">
    <source>
        <dbReference type="EMBL" id="SSX21666.1"/>
    </source>
</evidence>
<reference evidence="2" key="1">
    <citation type="submission" date="2018-04" db="EMBL/GenBank/DDBJ databases">
        <authorList>
            <person name="Go L.Y."/>
            <person name="Mitchell J.A."/>
        </authorList>
    </citation>
    <scope>NUCLEOTIDE SEQUENCE</scope>
    <source>
        <tissue evidence="2">Whole organism</tissue>
    </source>
</reference>
<dbReference type="VEuPathDB" id="VectorBase:CSON005019"/>
<keyword evidence="1" id="KW-0732">Signal</keyword>
<dbReference type="EMBL" id="UFQS01000202">
    <property type="protein sequence ID" value="SSX01286.1"/>
    <property type="molecule type" value="Genomic_DNA"/>
</dbReference>
<name>A0A336K8H9_CULSO</name>
<reference evidence="3" key="2">
    <citation type="submission" date="2018-07" db="EMBL/GenBank/DDBJ databases">
        <authorList>
            <person name="Quirk P.G."/>
            <person name="Krulwich T.A."/>
        </authorList>
    </citation>
    <scope>NUCLEOTIDE SEQUENCE</scope>
</reference>
<feature type="signal peptide" evidence="1">
    <location>
        <begin position="1"/>
        <end position="19"/>
    </location>
</feature>
<protein>
    <submittedName>
        <fullName evidence="2">CSON005019 protein</fullName>
    </submittedName>
</protein>
<feature type="chain" id="PRO_5033342569" evidence="1">
    <location>
        <begin position="20"/>
        <end position="264"/>
    </location>
</feature>
<evidence type="ECO:0000313" key="2">
    <source>
        <dbReference type="EMBL" id="SSX01286.1"/>
    </source>
</evidence>